<dbReference type="Pfam" id="PF00440">
    <property type="entry name" value="TetR_N"/>
    <property type="match status" value="1"/>
</dbReference>
<organism evidence="6 7">
    <name type="scientific">Actinomadura sediminis</name>
    <dbReference type="NCBI Taxonomy" id="1038904"/>
    <lineage>
        <taxon>Bacteria</taxon>
        <taxon>Bacillati</taxon>
        <taxon>Actinomycetota</taxon>
        <taxon>Actinomycetes</taxon>
        <taxon>Streptosporangiales</taxon>
        <taxon>Thermomonosporaceae</taxon>
        <taxon>Actinomadura</taxon>
    </lineage>
</organism>
<keyword evidence="7" id="KW-1185">Reference proteome</keyword>
<dbReference type="InterPro" id="IPR036271">
    <property type="entry name" value="Tet_transcr_reg_TetR-rel_C_sf"/>
</dbReference>
<dbReference type="PANTHER" id="PTHR47506:SF1">
    <property type="entry name" value="HTH-TYPE TRANSCRIPTIONAL REGULATOR YJDC"/>
    <property type="match status" value="1"/>
</dbReference>
<evidence type="ECO:0000313" key="6">
    <source>
        <dbReference type="EMBL" id="MFD0900737.1"/>
    </source>
</evidence>
<dbReference type="SUPFAM" id="SSF48498">
    <property type="entry name" value="Tetracyclin repressor-like, C-terminal domain"/>
    <property type="match status" value="1"/>
</dbReference>
<evidence type="ECO:0000256" key="1">
    <source>
        <dbReference type="ARBA" id="ARBA00023015"/>
    </source>
</evidence>
<dbReference type="InterPro" id="IPR001647">
    <property type="entry name" value="HTH_TetR"/>
</dbReference>
<keyword evidence="1" id="KW-0805">Transcription regulation</keyword>
<dbReference type="Proteomes" id="UP001596972">
    <property type="component" value="Unassembled WGS sequence"/>
</dbReference>
<reference evidence="7" key="1">
    <citation type="journal article" date="2019" name="Int. J. Syst. Evol. Microbiol.">
        <title>The Global Catalogue of Microorganisms (GCM) 10K type strain sequencing project: providing services to taxonomists for standard genome sequencing and annotation.</title>
        <authorList>
            <consortium name="The Broad Institute Genomics Platform"/>
            <consortium name="The Broad Institute Genome Sequencing Center for Infectious Disease"/>
            <person name="Wu L."/>
            <person name="Ma J."/>
        </authorList>
    </citation>
    <scope>NUCLEOTIDE SEQUENCE [LARGE SCALE GENOMIC DNA]</scope>
    <source>
        <strain evidence="7">JCM 31202</strain>
    </source>
</reference>
<protein>
    <submittedName>
        <fullName evidence="6">TetR/AcrR family transcriptional regulator</fullName>
    </submittedName>
</protein>
<feature type="domain" description="HTH tetR-type" evidence="5">
    <location>
        <begin position="6"/>
        <end position="66"/>
    </location>
</feature>
<comment type="caution">
    <text evidence="6">The sequence shown here is derived from an EMBL/GenBank/DDBJ whole genome shotgun (WGS) entry which is preliminary data.</text>
</comment>
<keyword evidence="2 4" id="KW-0238">DNA-binding</keyword>
<dbReference type="Gene3D" id="1.10.10.60">
    <property type="entry name" value="Homeodomain-like"/>
    <property type="match status" value="1"/>
</dbReference>
<feature type="DNA-binding region" description="H-T-H motif" evidence="4">
    <location>
        <begin position="29"/>
        <end position="48"/>
    </location>
</feature>
<keyword evidence="3" id="KW-0804">Transcription</keyword>
<name>A0ABW3EMR9_9ACTN</name>
<evidence type="ECO:0000256" key="2">
    <source>
        <dbReference type="ARBA" id="ARBA00023125"/>
    </source>
</evidence>
<evidence type="ECO:0000256" key="3">
    <source>
        <dbReference type="ARBA" id="ARBA00023163"/>
    </source>
</evidence>
<evidence type="ECO:0000313" key="7">
    <source>
        <dbReference type="Proteomes" id="UP001596972"/>
    </source>
</evidence>
<dbReference type="InterPro" id="IPR011075">
    <property type="entry name" value="TetR_C"/>
</dbReference>
<dbReference type="Pfam" id="PF16925">
    <property type="entry name" value="TetR_C_13"/>
    <property type="match status" value="1"/>
</dbReference>
<dbReference type="Gene3D" id="1.10.357.10">
    <property type="entry name" value="Tetracycline Repressor, domain 2"/>
    <property type="match status" value="1"/>
</dbReference>
<dbReference type="SUPFAM" id="SSF46689">
    <property type="entry name" value="Homeodomain-like"/>
    <property type="match status" value="1"/>
</dbReference>
<dbReference type="PROSITE" id="PS50977">
    <property type="entry name" value="HTH_TETR_2"/>
    <property type="match status" value="1"/>
</dbReference>
<evidence type="ECO:0000259" key="5">
    <source>
        <dbReference type="PROSITE" id="PS50977"/>
    </source>
</evidence>
<dbReference type="RefSeq" id="WP_378297734.1">
    <property type="nucleotide sequence ID" value="NZ_JBHTJA010000013.1"/>
</dbReference>
<gene>
    <name evidence="6" type="ORF">ACFQ11_10075</name>
</gene>
<accession>A0ABW3EMR9</accession>
<dbReference type="PANTHER" id="PTHR47506">
    <property type="entry name" value="TRANSCRIPTIONAL REGULATORY PROTEIN"/>
    <property type="match status" value="1"/>
</dbReference>
<proteinExistence type="predicted"/>
<dbReference type="EMBL" id="JBHTJA010000013">
    <property type="protein sequence ID" value="MFD0900737.1"/>
    <property type="molecule type" value="Genomic_DNA"/>
</dbReference>
<sequence>MARPRMFEEGRAVEAAMRAFWTSGYDGTSTAELCEATGLGRSSIYNAFASKHELFEKALARYMEIKTGGLIETLEDTGRTVRERLRAVLESAAEADDAEPLGCLVVNSMVEVAPRDPGIAEMLERDKRRRLDALRAAIETGMSSGEIDAGKDAAVLAEFVTATVGGIRVAARGGAGRATLLAVAATAMDAI</sequence>
<dbReference type="InterPro" id="IPR009057">
    <property type="entry name" value="Homeodomain-like_sf"/>
</dbReference>
<evidence type="ECO:0000256" key="4">
    <source>
        <dbReference type="PROSITE-ProRule" id="PRU00335"/>
    </source>
</evidence>